<dbReference type="GO" id="GO:0006308">
    <property type="term" value="P:DNA catabolic process"/>
    <property type="evidence" value="ECO:0007669"/>
    <property type="project" value="InterPro"/>
</dbReference>
<evidence type="ECO:0000313" key="7">
    <source>
        <dbReference type="EMBL" id="KIZ33629.1"/>
    </source>
</evidence>
<keyword evidence="4" id="KW-0378">Hydrolase</keyword>
<evidence type="ECO:0000313" key="8">
    <source>
        <dbReference type="EMBL" id="QGZ33013.1"/>
    </source>
</evidence>
<dbReference type="GO" id="GO:0009318">
    <property type="term" value="C:exodeoxyribonuclease VII complex"/>
    <property type="evidence" value="ECO:0007669"/>
    <property type="project" value="InterPro"/>
</dbReference>
<dbReference type="PATRIC" id="fig|316.110.peg.2271"/>
<proteinExistence type="inferred from homology"/>
<dbReference type="SUPFAM" id="SSF116842">
    <property type="entry name" value="XseB-like"/>
    <property type="match status" value="1"/>
</dbReference>
<accession>A0A0D7DYI6</accession>
<dbReference type="InterPro" id="IPR037004">
    <property type="entry name" value="Exonuc_VII_ssu_sf"/>
</dbReference>
<comment type="similarity">
    <text evidence="1">Belongs to the XseB family.</text>
</comment>
<dbReference type="Proteomes" id="UP000032439">
    <property type="component" value="Unassembled WGS sequence"/>
</dbReference>
<keyword evidence="6" id="KW-0175">Coiled coil</keyword>
<geneLocation type="plasmid" evidence="8">
    <name>p1_PM101005</name>
</geneLocation>
<dbReference type="Gene3D" id="1.10.287.1040">
    <property type="entry name" value="Exonuclease VII, small subunit"/>
    <property type="match status" value="1"/>
</dbReference>
<dbReference type="Proteomes" id="UP000438983">
    <property type="component" value="Plasmid p1_PM101005"/>
</dbReference>
<dbReference type="EMBL" id="JXXD01000234">
    <property type="protein sequence ID" value="KIZ33629.1"/>
    <property type="molecule type" value="Genomic_DNA"/>
</dbReference>
<feature type="coiled-coil region" evidence="6">
    <location>
        <begin position="3"/>
        <end position="33"/>
    </location>
</feature>
<evidence type="ECO:0000313" key="10">
    <source>
        <dbReference type="Proteomes" id="UP000438983"/>
    </source>
</evidence>
<keyword evidence="8" id="KW-0614">Plasmid</keyword>
<keyword evidence="3" id="KW-0540">Nuclease</keyword>
<evidence type="ECO:0000256" key="6">
    <source>
        <dbReference type="SAM" id="Coils"/>
    </source>
</evidence>
<keyword evidence="2" id="KW-0963">Cytoplasm</keyword>
<evidence type="ECO:0000256" key="2">
    <source>
        <dbReference type="ARBA" id="ARBA00022490"/>
    </source>
</evidence>
<geneLocation type="plasmid" evidence="10">
    <name>p1_pm101005</name>
</geneLocation>
<gene>
    <name evidence="8" type="ORF">GQA94_23185</name>
    <name evidence="7" type="ORF">LO50_19915</name>
</gene>
<organism evidence="7 9">
    <name type="scientific">Stutzerimonas stutzeri</name>
    <name type="common">Pseudomonas stutzeri</name>
    <dbReference type="NCBI Taxonomy" id="316"/>
    <lineage>
        <taxon>Bacteria</taxon>
        <taxon>Pseudomonadati</taxon>
        <taxon>Pseudomonadota</taxon>
        <taxon>Gammaproteobacteria</taxon>
        <taxon>Pseudomonadales</taxon>
        <taxon>Pseudomonadaceae</taxon>
        <taxon>Stutzerimonas</taxon>
    </lineage>
</organism>
<evidence type="ECO:0000256" key="3">
    <source>
        <dbReference type="ARBA" id="ARBA00022722"/>
    </source>
</evidence>
<dbReference type="EMBL" id="CP046903">
    <property type="protein sequence ID" value="QGZ33013.1"/>
    <property type="molecule type" value="Genomic_DNA"/>
</dbReference>
<dbReference type="GO" id="GO:0008855">
    <property type="term" value="F:exodeoxyribonuclease VII activity"/>
    <property type="evidence" value="ECO:0007669"/>
    <property type="project" value="InterPro"/>
</dbReference>
<dbReference type="AlphaFoldDB" id="A0A0D7DYI6"/>
<dbReference type="InterPro" id="IPR003761">
    <property type="entry name" value="Exonuc_VII_S"/>
</dbReference>
<reference evidence="8 10" key="2">
    <citation type="submission" date="2019-12" db="EMBL/GenBank/DDBJ databases">
        <title>Complete genome sequence of Pseudomonas stutzeri.</title>
        <authorList>
            <person name="Lim S.R."/>
            <person name="Kim J.H."/>
        </authorList>
    </citation>
    <scope>NUCLEOTIDE SEQUENCE [LARGE SCALE GENOMIC DNA]</scope>
    <source>
        <strain evidence="8 10">PM101005</strain>
        <plasmid evidence="10">p1_pm101005</plasmid>
        <plasmid evidence="8">p1_PM101005</plasmid>
    </source>
</reference>
<dbReference type="RefSeq" id="WP_019406848.1">
    <property type="nucleotide sequence ID" value="NZ_CP046903.1"/>
</dbReference>
<dbReference type="Pfam" id="PF02609">
    <property type="entry name" value="Exonuc_VII_S"/>
    <property type="match status" value="1"/>
</dbReference>
<evidence type="ECO:0000256" key="1">
    <source>
        <dbReference type="ARBA" id="ARBA00009998"/>
    </source>
</evidence>
<evidence type="ECO:0000313" key="9">
    <source>
        <dbReference type="Proteomes" id="UP000032439"/>
    </source>
</evidence>
<sequence length="70" mass="7947">MSRDTYEANIAFIEQTVKRLERNEVSIDELESLAQEFAKARAFCADRLSRIEQVVQATLGTEGERGIERG</sequence>
<keyword evidence="5" id="KW-0269">Exonuclease</keyword>
<name>A0A0D7DYI6_STUST</name>
<dbReference type="OrthoDB" id="6902319at2"/>
<protein>
    <submittedName>
        <fullName evidence="8">Exodeoxyribonuclease VII small subunit</fullName>
    </submittedName>
</protein>
<evidence type="ECO:0000256" key="5">
    <source>
        <dbReference type="ARBA" id="ARBA00022839"/>
    </source>
</evidence>
<evidence type="ECO:0000256" key="4">
    <source>
        <dbReference type="ARBA" id="ARBA00022801"/>
    </source>
</evidence>
<reference evidence="7 9" key="1">
    <citation type="submission" date="2014-11" db="EMBL/GenBank/DDBJ databases">
        <title>Genomics and ecophysiology of heterotrophic nitrogen fixing bacteria isolated from estuarine surface water.</title>
        <authorList>
            <person name="Bentzon-Tilia M."/>
            <person name="Severin I."/>
            <person name="Hansen L.H."/>
            <person name="Riemann L."/>
        </authorList>
    </citation>
    <scope>NUCLEOTIDE SEQUENCE [LARGE SCALE GENOMIC DNA]</scope>
    <source>
        <strain evidence="7 9">BAL361</strain>
    </source>
</reference>